<dbReference type="GO" id="GO:0006508">
    <property type="term" value="P:proteolysis"/>
    <property type="evidence" value="ECO:0007669"/>
    <property type="project" value="UniProtKB-KW"/>
</dbReference>
<evidence type="ECO:0000256" key="6">
    <source>
        <dbReference type="SAM" id="SignalP"/>
    </source>
</evidence>
<dbReference type="SUPFAM" id="SSF53474">
    <property type="entry name" value="alpha/beta-Hydrolases"/>
    <property type="match status" value="1"/>
</dbReference>
<dbReference type="InterPro" id="IPR001563">
    <property type="entry name" value="Peptidase_S10"/>
</dbReference>
<dbReference type="EMBL" id="CM001403">
    <property type="protein sequence ID" value="EHQ28656.1"/>
    <property type="molecule type" value="Genomic_DNA"/>
</dbReference>
<evidence type="ECO:0000313" key="7">
    <source>
        <dbReference type="EMBL" id="EHQ28656.1"/>
    </source>
</evidence>
<keyword evidence="8" id="KW-1185">Reference proteome</keyword>
<sequence>MKRNTFVIAALFLILFMFSSWHTEPSDQKSVTWHSIFLDGKLIDYKATAGYIPLTDVNGILVAKIFYTAYTSLNAKTGQRPLTFVFNGGPGSASLWLHMGSFAPVRVKFKTERGDPPAAGYPYQDNSNSWLGFTDLVFIDPVSTGYSRAGDGIDPHKFYGYDQDIRSIADFIQSYLTQNNRLGSSVFMVGESYGAARAVGLTQFLQNRQVRVSGITLISPALNYQLLNFDHQNDQPYIYYLPTYAVTAQYHHRLAPSLQNLTKEELFKQAYFFATHTYARYLSHRRTTAELPKKILDSLASFTGLSRKVIIRHKGMIRDNDFMKELLLPKDEWVGCFDSRFTGPEKGGRYIDPSEVNIRSLFIPAFDTYMHQSLEYDNSLPYLATITVAWNYGTAQINGYLNVLGTLKTIVTNAPELKVNVICGYYDLATPLSATECALSHIGLPEGLQKNIKLNCYDSGHMVYISQAANTKLQANGKQFYQDALNDLTARSKFLAQLR</sequence>
<evidence type="ECO:0000256" key="4">
    <source>
        <dbReference type="ARBA" id="ARBA00022801"/>
    </source>
</evidence>
<evidence type="ECO:0000256" key="2">
    <source>
        <dbReference type="ARBA" id="ARBA00022670"/>
    </source>
</evidence>
<feature type="chain" id="PRO_5003557511" evidence="6">
    <location>
        <begin position="23"/>
        <end position="499"/>
    </location>
</feature>
<evidence type="ECO:0000313" key="8">
    <source>
        <dbReference type="Proteomes" id="UP000002774"/>
    </source>
</evidence>
<proteinExistence type="predicted"/>
<dbReference type="OrthoDB" id="9770107at2"/>
<feature type="signal peptide" evidence="6">
    <location>
        <begin position="1"/>
        <end position="22"/>
    </location>
</feature>
<dbReference type="RefSeq" id="WP_008509533.1">
    <property type="nucleotide sequence ID" value="NZ_CM001403.1"/>
</dbReference>
<keyword evidence="3 6" id="KW-0732">Signal</keyword>
<accession>H1Y737</accession>
<organism evidence="7 8">
    <name type="scientific">Mucilaginibacter paludis DSM 18603</name>
    <dbReference type="NCBI Taxonomy" id="714943"/>
    <lineage>
        <taxon>Bacteria</taxon>
        <taxon>Pseudomonadati</taxon>
        <taxon>Bacteroidota</taxon>
        <taxon>Sphingobacteriia</taxon>
        <taxon>Sphingobacteriales</taxon>
        <taxon>Sphingobacteriaceae</taxon>
        <taxon>Mucilaginibacter</taxon>
    </lineage>
</organism>
<evidence type="ECO:0000256" key="3">
    <source>
        <dbReference type="ARBA" id="ARBA00022729"/>
    </source>
</evidence>
<dbReference type="PANTHER" id="PTHR11802:SF3">
    <property type="entry name" value="RETINOID-INDUCIBLE SERINE CARBOXYPEPTIDASE"/>
    <property type="match status" value="1"/>
</dbReference>
<gene>
    <name evidence="7" type="ORF">Mucpa_4567</name>
</gene>
<dbReference type="AlphaFoldDB" id="H1Y737"/>
<reference evidence="7" key="1">
    <citation type="submission" date="2011-09" db="EMBL/GenBank/DDBJ databases">
        <title>The permanent draft genome of Mucilaginibacter paludis DSM 18603.</title>
        <authorList>
            <consortium name="US DOE Joint Genome Institute (JGI-PGF)"/>
            <person name="Lucas S."/>
            <person name="Han J."/>
            <person name="Lapidus A."/>
            <person name="Bruce D."/>
            <person name="Goodwin L."/>
            <person name="Pitluck S."/>
            <person name="Peters L."/>
            <person name="Kyrpides N."/>
            <person name="Mavromatis K."/>
            <person name="Ivanova N."/>
            <person name="Mikhailova N."/>
            <person name="Held B."/>
            <person name="Detter J.C."/>
            <person name="Tapia R."/>
            <person name="Han C."/>
            <person name="Land M."/>
            <person name="Hauser L."/>
            <person name="Markowitz V."/>
            <person name="Cheng J.-F."/>
            <person name="Hugenholtz P."/>
            <person name="Woyke T."/>
            <person name="Wu D."/>
            <person name="Tindall B."/>
            <person name="Brambilla E."/>
            <person name="Klenk H.-P."/>
            <person name="Eisen J.A."/>
        </authorList>
    </citation>
    <scope>NUCLEOTIDE SEQUENCE [LARGE SCALE GENOMIC DNA]</scope>
    <source>
        <strain evidence="7">DSM 18603</strain>
    </source>
</reference>
<keyword evidence="1 7" id="KW-0121">Carboxypeptidase</keyword>
<dbReference type="HOGENOM" id="CLU_032786_0_0_10"/>
<evidence type="ECO:0000256" key="1">
    <source>
        <dbReference type="ARBA" id="ARBA00022645"/>
    </source>
</evidence>
<dbReference type="PANTHER" id="PTHR11802">
    <property type="entry name" value="SERINE PROTEASE FAMILY S10 SERINE CARBOXYPEPTIDASE"/>
    <property type="match status" value="1"/>
</dbReference>
<keyword evidence="2" id="KW-0645">Protease</keyword>
<keyword evidence="5" id="KW-0325">Glycoprotein</keyword>
<dbReference type="Proteomes" id="UP000002774">
    <property type="component" value="Chromosome"/>
</dbReference>
<dbReference type="InterPro" id="IPR029058">
    <property type="entry name" value="AB_hydrolase_fold"/>
</dbReference>
<dbReference type="Pfam" id="PF00450">
    <property type="entry name" value="Peptidase_S10"/>
    <property type="match status" value="1"/>
</dbReference>
<dbReference type="STRING" id="714943.Mucpa_4567"/>
<dbReference type="GO" id="GO:0004185">
    <property type="term" value="F:serine-type carboxypeptidase activity"/>
    <property type="evidence" value="ECO:0007669"/>
    <property type="project" value="InterPro"/>
</dbReference>
<evidence type="ECO:0000256" key="5">
    <source>
        <dbReference type="ARBA" id="ARBA00023180"/>
    </source>
</evidence>
<keyword evidence="4" id="KW-0378">Hydrolase</keyword>
<dbReference type="eggNOG" id="COG2939">
    <property type="taxonomic scope" value="Bacteria"/>
</dbReference>
<protein>
    <submittedName>
        <fullName evidence="7">Peptidase S10 serine carboxypeptidase</fullName>
    </submittedName>
</protein>
<dbReference type="Gene3D" id="3.40.50.1820">
    <property type="entry name" value="alpha/beta hydrolase"/>
    <property type="match status" value="1"/>
</dbReference>
<name>H1Y737_9SPHI</name>